<gene>
    <name evidence="1" type="ORF">UFOVP75_99</name>
</gene>
<proteinExistence type="predicted"/>
<evidence type="ECO:0000313" key="1">
    <source>
        <dbReference type="EMBL" id="CAB4127243.1"/>
    </source>
</evidence>
<sequence>MNLTPIQQLAALQVLTERTQMLHDAQVYQLKLWPRVVFEQSTKSNFAVDFELHKIEFDVESVDDDSHQSRSELLNIYVKGLLGSKWTMVVRIAGKEFVHAPQHPSEDSPKSAAG</sequence>
<name>A0A6J5L207_9CAUD</name>
<dbReference type="EMBL" id="LR796209">
    <property type="protein sequence ID" value="CAB4127243.1"/>
    <property type="molecule type" value="Genomic_DNA"/>
</dbReference>
<reference evidence="1" key="1">
    <citation type="submission" date="2020-04" db="EMBL/GenBank/DDBJ databases">
        <authorList>
            <person name="Chiriac C."/>
            <person name="Salcher M."/>
            <person name="Ghai R."/>
            <person name="Kavagutti S V."/>
        </authorList>
    </citation>
    <scope>NUCLEOTIDE SEQUENCE</scope>
</reference>
<protein>
    <submittedName>
        <fullName evidence="1">Uncharacterized protein</fullName>
    </submittedName>
</protein>
<accession>A0A6J5L207</accession>
<organism evidence="1">
    <name type="scientific">uncultured Caudovirales phage</name>
    <dbReference type="NCBI Taxonomy" id="2100421"/>
    <lineage>
        <taxon>Viruses</taxon>
        <taxon>Duplodnaviria</taxon>
        <taxon>Heunggongvirae</taxon>
        <taxon>Uroviricota</taxon>
        <taxon>Caudoviricetes</taxon>
        <taxon>Peduoviridae</taxon>
        <taxon>Maltschvirus</taxon>
        <taxon>Maltschvirus maltsch</taxon>
    </lineage>
</organism>